<protein>
    <recommendedName>
        <fullName evidence="16">Integrase catalytic domain-containing protein</fullName>
    </recommendedName>
</protein>
<dbReference type="Pfam" id="PF13976">
    <property type="entry name" value="gag_pre-integrs"/>
    <property type="match status" value="1"/>
</dbReference>
<evidence type="ECO:0000256" key="10">
    <source>
        <dbReference type="ARBA" id="ARBA00022918"/>
    </source>
</evidence>
<evidence type="ECO:0000256" key="2">
    <source>
        <dbReference type="ARBA" id="ARBA00022695"/>
    </source>
</evidence>
<feature type="domain" description="Integrase catalytic" evidence="16">
    <location>
        <begin position="291"/>
        <end position="388"/>
    </location>
</feature>
<accession>A0A9Q3GKZ7</accession>
<evidence type="ECO:0000256" key="6">
    <source>
        <dbReference type="ARBA" id="ARBA00022801"/>
    </source>
</evidence>
<dbReference type="GO" id="GO:0003723">
    <property type="term" value="F:RNA binding"/>
    <property type="evidence" value="ECO:0007669"/>
    <property type="project" value="UniProtKB-KW"/>
</dbReference>
<keyword evidence="11" id="KW-0239">DNA-directed DNA polymerase</keyword>
<feature type="region of interest" description="Disordered" evidence="15">
    <location>
        <begin position="1"/>
        <end position="24"/>
    </location>
</feature>
<keyword evidence="6" id="KW-0378">Hydrolase</keyword>
<keyword evidence="18" id="KW-1185">Reference proteome</keyword>
<dbReference type="AlphaFoldDB" id="A0A9Q3GKZ7"/>
<dbReference type="InterPro" id="IPR001584">
    <property type="entry name" value="Integrase_cat-core"/>
</dbReference>
<evidence type="ECO:0000256" key="8">
    <source>
        <dbReference type="ARBA" id="ARBA00022884"/>
    </source>
</evidence>
<keyword evidence="12" id="KW-0233">DNA recombination</keyword>
<dbReference type="GO" id="GO:0003964">
    <property type="term" value="F:RNA-directed DNA polymerase activity"/>
    <property type="evidence" value="ECO:0007669"/>
    <property type="project" value="UniProtKB-KW"/>
</dbReference>
<dbReference type="PROSITE" id="PS50994">
    <property type="entry name" value="INTEGRASE"/>
    <property type="match status" value="1"/>
</dbReference>
<sequence length="498" mass="56176">MGSLSDSMSKIFIKTPETSSSDSQVRALRMPNEKEIKQAHLNIKMGNRQLSEVLRKQHGMECHYCKSQGLNHIGHWVSTCPIIRDILKLEKAPLPMAANEPAICAVTGDRTASMVDTGSQVHLPYCNLVVNNVLYCKDVEGTLLSLGQFLDEGFGSHFAGKDMNITKTNGDIFCTATFANRGWVISPIPLLPAQSGLTAFNSKSSYEWHCRLGHVSDKIVKQFLKLYVPALDQKSWLPFFCEHCSIAKSTRRQLQASPWDVMGPLPTPDIHQNKYILTLRDHVRFLKDSVKFLQSDNAKEYSGQNFRISLTNLGTQQLFTSPYTPEQNGEAERLNRTLGYSARTMLRASGLPTSFWSYAYKCAAYIHNRIPNSRTGGKSPLEMWCGRKSQPFRIFPFGAKAVVHIPSEKRGKLDDRGRIFHLIGFQDDSRGYFFGDNGTQQVINSNFVKFLDFDFNNKDQNEKMSIPNLLNSVTLQLGQERTDEICNLQDNQIANLES</sequence>
<evidence type="ECO:0000259" key="16">
    <source>
        <dbReference type="PROSITE" id="PS50994"/>
    </source>
</evidence>
<dbReference type="InterPro" id="IPR036397">
    <property type="entry name" value="RNaseH_sf"/>
</dbReference>
<dbReference type="OrthoDB" id="1427383at2759"/>
<keyword evidence="1" id="KW-0815">Transposition</keyword>
<dbReference type="SUPFAM" id="SSF53098">
    <property type="entry name" value="Ribonuclease H-like"/>
    <property type="match status" value="1"/>
</dbReference>
<evidence type="ECO:0000256" key="3">
    <source>
        <dbReference type="ARBA" id="ARBA00022722"/>
    </source>
</evidence>
<dbReference type="EMBL" id="AVOT02002728">
    <property type="protein sequence ID" value="MBW0471341.1"/>
    <property type="molecule type" value="Genomic_DNA"/>
</dbReference>
<keyword evidence="4" id="KW-0479">Metal-binding</keyword>
<dbReference type="GO" id="GO:0046872">
    <property type="term" value="F:metal ion binding"/>
    <property type="evidence" value="ECO:0007669"/>
    <property type="project" value="UniProtKB-KW"/>
</dbReference>
<keyword evidence="10" id="KW-0695">RNA-directed DNA polymerase</keyword>
<dbReference type="GO" id="GO:0032196">
    <property type="term" value="P:transposition"/>
    <property type="evidence" value="ECO:0007669"/>
    <property type="project" value="UniProtKB-KW"/>
</dbReference>
<dbReference type="InterPro" id="IPR057670">
    <property type="entry name" value="SH3_retrovirus"/>
</dbReference>
<evidence type="ECO:0000256" key="5">
    <source>
        <dbReference type="ARBA" id="ARBA00022759"/>
    </source>
</evidence>
<keyword evidence="11" id="KW-0808">Transferase</keyword>
<name>A0A9Q3GKZ7_9BASI</name>
<dbReference type="PANTHER" id="PTHR42648">
    <property type="entry name" value="TRANSPOSASE, PUTATIVE-RELATED"/>
    <property type="match status" value="1"/>
</dbReference>
<dbReference type="GO" id="GO:0004519">
    <property type="term" value="F:endonuclease activity"/>
    <property type="evidence" value="ECO:0007669"/>
    <property type="project" value="UniProtKB-KW"/>
</dbReference>
<dbReference type="PANTHER" id="PTHR42648:SF11">
    <property type="entry name" value="TRANSPOSON TY4-P GAG-POL POLYPROTEIN"/>
    <property type="match status" value="1"/>
</dbReference>
<evidence type="ECO:0000256" key="15">
    <source>
        <dbReference type="SAM" id="MobiDB-lite"/>
    </source>
</evidence>
<keyword evidence="7" id="KW-0460">Magnesium</keyword>
<dbReference type="InterPro" id="IPR025724">
    <property type="entry name" value="GAG-pre-integrase_dom"/>
</dbReference>
<keyword evidence="8" id="KW-0694">RNA-binding</keyword>
<dbReference type="InterPro" id="IPR012337">
    <property type="entry name" value="RNaseH-like_sf"/>
</dbReference>
<keyword evidence="9" id="KW-0229">DNA integration</keyword>
<dbReference type="Gene3D" id="3.30.420.10">
    <property type="entry name" value="Ribonuclease H-like superfamily/Ribonuclease H"/>
    <property type="match status" value="1"/>
</dbReference>
<proteinExistence type="predicted"/>
<keyword evidence="3" id="KW-0540">Nuclease</keyword>
<evidence type="ECO:0000256" key="1">
    <source>
        <dbReference type="ARBA" id="ARBA00022578"/>
    </source>
</evidence>
<evidence type="ECO:0000313" key="17">
    <source>
        <dbReference type="EMBL" id="MBW0471341.1"/>
    </source>
</evidence>
<dbReference type="GO" id="GO:0015074">
    <property type="term" value="P:DNA integration"/>
    <property type="evidence" value="ECO:0007669"/>
    <property type="project" value="UniProtKB-KW"/>
</dbReference>
<evidence type="ECO:0000256" key="7">
    <source>
        <dbReference type="ARBA" id="ARBA00022842"/>
    </source>
</evidence>
<evidence type="ECO:0000256" key="11">
    <source>
        <dbReference type="ARBA" id="ARBA00022932"/>
    </source>
</evidence>
<evidence type="ECO:0000256" key="12">
    <source>
        <dbReference type="ARBA" id="ARBA00023172"/>
    </source>
</evidence>
<evidence type="ECO:0000313" key="18">
    <source>
        <dbReference type="Proteomes" id="UP000765509"/>
    </source>
</evidence>
<organism evidence="17 18">
    <name type="scientific">Austropuccinia psidii MF-1</name>
    <dbReference type="NCBI Taxonomy" id="1389203"/>
    <lineage>
        <taxon>Eukaryota</taxon>
        <taxon>Fungi</taxon>
        <taxon>Dikarya</taxon>
        <taxon>Basidiomycota</taxon>
        <taxon>Pucciniomycotina</taxon>
        <taxon>Pucciniomycetes</taxon>
        <taxon>Pucciniales</taxon>
        <taxon>Sphaerophragmiaceae</taxon>
        <taxon>Austropuccinia</taxon>
    </lineage>
</organism>
<evidence type="ECO:0000256" key="9">
    <source>
        <dbReference type="ARBA" id="ARBA00022908"/>
    </source>
</evidence>
<dbReference type="GO" id="GO:0003887">
    <property type="term" value="F:DNA-directed DNA polymerase activity"/>
    <property type="evidence" value="ECO:0007669"/>
    <property type="project" value="UniProtKB-KW"/>
</dbReference>
<dbReference type="GO" id="GO:0005634">
    <property type="term" value="C:nucleus"/>
    <property type="evidence" value="ECO:0007669"/>
    <property type="project" value="UniProtKB-ARBA"/>
</dbReference>
<dbReference type="GO" id="GO:0006310">
    <property type="term" value="P:DNA recombination"/>
    <property type="evidence" value="ECO:0007669"/>
    <property type="project" value="UniProtKB-KW"/>
</dbReference>
<comment type="catalytic activity">
    <reaction evidence="14">
        <text>DNA(n) + a 2'-deoxyribonucleoside 5'-triphosphate = DNA(n+1) + diphosphate</text>
        <dbReference type="Rhea" id="RHEA:22508"/>
        <dbReference type="Rhea" id="RHEA-COMP:17339"/>
        <dbReference type="Rhea" id="RHEA-COMP:17340"/>
        <dbReference type="ChEBI" id="CHEBI:33019"/>
        <dbReference type="ChEBI" id="CHEBI:61560"/>
        <dbReference type="ChEBI" id="CHEBI:173112"/>
        <dbReference type="EC" id="2.7.7.7"/>
    </reaction>
</comment>
<evidence type="ECO:0000256" key="14">
    <source>
        <dbReference type="ARBA" id="ARBA00049244"/>
    </source>
</evidence>
<dbReference type="Pfam" id="PF25597">
    <property type="entry name" value="SH3_retrovirus"/>
    <property type="match status" value="1"/>
</dbReference>
<evidence type="ECO:0000256" key="4">
    <source>
        <dbReference type="ARBA" id="ARBA00022723"/>
    </source>
</evidence>
<keyword evidence="5" id="KW-0255">Endonuclease</keyword>
<reference evidence="17" key="1">
    <citation type="submission" date="2021-03" db="EMBL/GenBank/DDBJ databases">
        <title>Draft genome sequence of rust myrtle Austropuccinia psidii MF-1, a brazilian biotype.</title>
        <authorList>
            <person name="Quecine M.C."/>
            <person name="Pachon D.M.R."/>
            <person name="Bonatelli M.L."/>
            <person name="Correr F.H."/>
            <person name="Franceschini L.M."/>
            <person name="Leite T.F."/>
            <person name="Margarido G.R.A."/>
            <person name="Almeida C.A."/>
            <person name="Ferrarezi J.A."/>
            <person name="Labate C.A."/>
        </authorList>
    </citation>
    <scope>NUCLEOTIDE SEQUENCE</scope>
    <source>
        <strain evidence="17">MF-1</strain>
    </source>
</reference>
<dbReference type="Proteomes" id="UP000765509">
    <property type="component" value="Unassembled WGS sequence"/>
</dbReference>
<dbReference type="GO" id="GO:0016787">
    <property type="term" value="F:hydrolase activity"/>
    <property type="evidence" value="ECO:0007669"/>
    <property type="project" value="UniProtKB-KW"/>
</dbReference>
<evidence type="ECO:0000256" key="13">
    <source>
        <dbReference type="ARBA" id="ARBA00048173"/>
    </source>
</evidence>
<comment type="catalytic activity">
    <reaction evidence="13">
        <text>DNA(n) + a 2'-deoxyribonucleoside 5'-triphosphate = DNA(n+1) + diphosphate</text>
        <dbReference type="Rhea" id="RHEA:22508"/>
        <dbReference type="Rhea" id="RHEA-COMP:17339"/>
        <dbReference type="Rhea" id="RHEA-COMP:17340"/>
        <dbReference type="ChEBI" id="CHEBI:33019"/>
        <dbReference type="ChEBI" id="CHEBI:61560"/>
        <dbReference type="ChEBI" id="CHEBI:173112"/>
        <dbReference type="EC" id="2.7.7.49"/>
    </reaction>
</comment>
<dbReference type="InterPro" id="IPR039537">
    <property type="entry name" value="Retrotran_Ty1/copia-like"/>
</dbReference>
<keyword evidence="2" id="KW-0548">Nucleotidyltransferase</keyword>
<gene>
    <name evidence="17" type="ORF">O181_011056</name>
</gene>
<comment type="caution">
    <text evidence="17">The sequence shown here is derived from an EMBL/GenBank/DDBJ whole genome shotgun (WGS) entry which is preliminary data.</text>
</comment>